<evidence type="ECO:0000313" key="2">
    <source>
        <dbReference type="EMBL" id="AFG49867.1"/>
    </source>
</evidence>
<organism evidence="5">
    <name type="scientific">Pinus taeda</name>
    <name type="common">Loblolly pine</name>
    <dbReference type="NCBI Taxonomy" id="3352"/>
    <lineage>
        <taxon>Eukaryota</taxon>
        <taxon>Viridiplantae</taxon>
        <taxon>Streptophyta</taxon>
        <taxon>Embryophyta</taxon>
        <taxon>Tracheophyta</taxon>
        <taxon>Spermatophyta</taxon>
        <taxon>Pinopsida</taxon>
        <taxon>Pinidae</taxon>
        <taxon>Conifers I</taxon>
        <taxon>Pinales</taxon>
        <taxon>Pinaceae</taxon>
        <taxon>Pinus</taxon>
        <taxon>Pinus subgen. Pinus</taxon>
    </lineage>
</organism>
<reference evidence="5" key="1">
    <citation type="submission" date="2008-08" db="EMBL/GenBank/DDBJ databases">
        <title>Nucleotide Diversity and Divergence in the Loblolly Pine Gene Space.</title>
        <authorList>
            <person name="Neale D.B."/>
            <person name="Wegrzyn J.L."/>
            <person name="Lee J.M."/>
            <person name="Eckert A.J."/>
            <person name="Liechty J.D."/>
            <person name="Stevens K.A."/>
            <person name="Langley C.H."/>
        </authorList>
    </citation>
    <scope>NUCLEOTIDE SEQUENCE</scope>
    <source>
        <strain evidence="2">5126</strain>
        <strain evidence="4">5128</strain>
        <strain evidence="1">5134</strain>
        <strain evidence="3">5140</strain>
        <strain evidence="5">5143</strain>
        <tissue evidence="5">Megagametophyte</tissue>
    </source>
</reference>
<gene>
    <name evidence="5" type="ORF">0_7008_01</name>
</gene>
<evidence type="ECO:0000313" key="4">
    <source>
        <dbReference type="EMBL" id="AFG49874.1"/>
    </source>
</evidence>
<feature type="non-terminal residue" evidence="5">
    <location>
        <position position="1"/>
    </location>
</feature>
<evidence type="ECO:0000313" key="5">
    <source>
        <dbReference type="EMBL" id="AFG49877.1"/>
    </source>
</evidence>
<evidence type="ECO:0000313" key="1">
    <source>
        <dbReference type="EMBL" id="AFG49865.1"/>
    </source>
</evidence>
<evidence type="ECO:0000313" key="3">
    <source>
        <dbReference type="EMBL" id="AFG49868.1"/>
    </source>
</evidence>
<dbReference type="EMBL" id="FJ079200">
    <property type="protein sequence ID" value="AFG49868.1"/>
    <property type="molecule type" value="Genomic_DNA"/>
</dbReference>
<dbReference type="EMBL" id="FJ079208">
    <property type="protein sequence ID" value="AFG49874.1"/>
    <property type="molecule type" value="Genomic_DNA"/>
</dbReference>
<protein>
    <submittedName>
        <fullName evidence="5">Uncharacterized protein</fullName>
    </submittedName>
</protein>
<dbReference type="EMBL" id="FJ079205">
    <property type="protein sequence ID" value="AFG49865.1"/>
    <property type="molecule type" value="Genomic_DNA"/>
</dbReference>
<dbReference type="EMBL" id="FJ079202">
    <property type="protein sequence ID" value="AFG49867.1"/>
    <property type="molecule type" value="Genomic_DNA"/>
</dbReference>
<sequence length="70" mass="7983">QQIVEFKQKYIYTHIASTEVKDGVVAFWLHSLNQRNYLEFAGERGAENVQNGAEPISPKENMADMEVLAK</sequence>
<proteinExistence type="predicted"/>
<dbReference type="EMBL" id="FJ079204">
    <property type="protein sequence ID" value="AFG49877.1"/>
    <property type="molecule type" value="Genomic_DNA"/>
</dbReference>
<accession>H9VJD4</accession>
<dbReference type="AlphaFoldDB" id="H9VJD4"/>
<name>H9VJD4_PINTA</name>